<keyword evidence="3" id="KW-1185">Reference proteome</keyword>
<protein>
    <submittedName>
        <fullName evidence="2">Uncharacterized protein</fullName>
    </submittedName>
</protein>
<evidence type="ECO:0000256" key="1">
    <source>
        <dbReference type="SAM" id="MobiDB-lite"/>
    </source>
</evidence>
<name>A0A8J7GYI6_9ACTN</name>
<feature type="region of interest" description="Disordered" evidence="1">
    <location>
        <begin position="1"/>
        <end position="27"/>
    </location>
</feature>
<reference evidence="2" key="1">
    <citation type="submission" date="2020-11" db="EMBL/GenBank/DDBJ databases">
        <title>Sequencing the genomes of 1000 actinobacteria strains.</title>
        <authorList>
            <person name="Klenk H.-P."/>
        </authorList>
    </citation>
    <scope>NUCLEOTIDE SEQUENCE</scope>
    <source>
        <strain evidence="2">DSM 45356</strain>
    </source>
</reference>
<evidence type="ECO:0000313" key="3">
    <source>
        <dbReference type="Proteomes" id="UP000622552"/>
    </source>
</evidence>
<sequence>MGAGCGPGVGALPPVAGVTPARPGHRSSPYASMFSQWSLTAYTAPVVVFVNG</sequence>
<evidence type="ECO:0000313" key="2">
    <source>
        <dbReference type="EMBL" id="MBG6141659.1"/>
    </source>
</evidence>
<accession>A0A8J7GYI6</accession>
<dbReference type="EMBL" id="JADOUF010000001">
    <property type="protein sequence ID" value="MBG6141659.1"/>
    <property type="molecule type" value="Genomic_DNA"/>
</dbReference>
<proteinExistence type="predicted"/>
<organism evidence="2 3">
    <name type="scientific">Longispora fulva</name>
    <dbReference type="NCBI Taxonomy" id="619741"/>
    <lineage>
        <taxon>Bacteria</taxon>
        <taxon>Bacillati</taxon>
        <taxon>Actinomycetota</taxon>
        <taxon>Actinomycetes</taxon>
        <taxon>Micromonosporales</taxon>
        <taxon>Micromonosporaceae</taxon>
        <taxon>Longispora</taxon>
    </lineage>
</organism>
<dbReference type="AlphaFoldDB" id="A0A8J7GYI6"/>
<comment type="caution">
    <text evidence="2">The sequence shown here is derived from an EMBL/GenBank/DDBJ whole genome shotgun (WGS) entry which is preliminary data.</text>
</comment>
<dbReference type="Proteomes" id="UP000622552">
    <property type="component" value="Unassembled WGS sequence"/>
</dbReference>
<feature type="compositionally biased region" description="Low complexity" evidence="1">
    <location>
        <begin position="10"/>
        <end position="21"/>
    </location>
</feature>
<gene>
    <name evidence="2" type="ORF">IW245_007853</name>
</gene>